<evidence type="ECO:0000313" key="3">
    <source>
        <dbReference type="Proteomes" id="UP000026915"/>
    </source>
</evidence>
<evidence type="ECO:0000256" key="1">
    <source>
        <dbReference type="SAM" id="MobiDB-lite"/>
    </source>
</evidence>
<protein>
    <submittedName>
        <fullName evidence="2">Electron transport complex protein rnfC, putative isoform 1</fullName>
    </submittedName>
</protein>
<name>A0A061EJK1_THECC</name>
<evidence type="ECO:0000313" key="2">
    <source>
        <dbReference type="EMBL" id="EOY05160.1"/>
    </source>
</evidence>
<feature type="compositionally biased region" description="Basic and acidic residues" evidence="1">
    <location>
        <begin position="368"/>
        <end position="383"/>
    </location>
</feature>
<feature type="compositionally biased region" description="Basic and acidic residues" evidence="1">
    <location>
        <begin position="215"/>
        <end position="239"/>
    </location>
</feature>
<feature type="compositionally biased region" description="Basic and acidic residues" evidence="1">
    <location>
        <begin position="255"/>
        <end position="339"/>
    </location>
</feature>
<dbReference type="OMA" id="GQRINNI"/>
<feature type="region of interest" description="Disordered" evidence="1">
    <location>
        <begin position="1"/>
        <end position="161"/>
    </location>
</feature>
<feature type="region of interest" description="Disordered" evidence="1">
    <location>
        <begin position="177"/>
        <end position="197"/>
    </location>
</feature>
<proteinExistence type="predicted"/>
<dbReference type="InParanoid" id="A0A061EJK1"/>
<dbReference type="PANTHER" id="PTHR34660:SF3">
    <property type="entry name" value="RRM DOMAIN-CONTAINING PROTEIN"/>
    <property type="match status" value="1"/>
</dbReference>
<organism evidence="2 3">
    <name type="scientific">Theobroma cacao</name>
    <name type="common">Cacao</name>
    <name type="synonym">Cocoa</name>
    <dbReference type="NCBI Taxonomy" id="3641"/>
    <lineage>
        <taxon>Eukaryota</taxon>
        <taxon>Viridiplantae</taxon>
        <taxon>Streptophyta</taxon>
        <taxon>Embryophyta</taxon>
        <taxon>Tracheophyta</taxon>
        <taxon>Spermatophyta</taxon>
        <taxon>Magnoliopsida</taxon>
        <taxon>eudicotyledons</taxon>
        <taxon>Gunneridae</taxon>
        <taxon>Pentapetalae</taxon>
        <taxon>rosids</taxon>
        <taxon>malvids</taxon>
        <taxon>Malvales</taxon>
        <taxon>Malvaceae</taxon>
        <taxon>Byttnerioideae</taxon>
        <taxon>Theobroma</taxon>
    </lineage>
</organism>
<accession>A0A061EJK1</accession>
<dbReference type="Gramene" id="EOY05159">
    <property type="protein sequence ID" value="EOY05159"/>
    <property type="gene ID" value="TCM_020238"/>
</dbReference>
<sequence length="539" mass="61490">MSRCFPFPPPGYEKKARTDDVDIIKKEKQKEKKHKKDKKEKEKRENKEKKEKDRSDGKHKDKKDKKEKHKDKKKEKDRDKEKDRSNNSEEKKFPGHPEGQNGEKISDEKKLQGKFEGHSGEKFIQKEKGRDKDRSSFSGEKKLAGQFSGYNGEKITQNSHLAEDFRDSKFVQELGRRVRDEGAGTGNQLADRFMGTDQKRDEGMVRLVAKTANILEEKEKSKRSDDRKLDVQGIREETRSSGNAMVQNLPGAAKARVEGIPRQVEKDTERRMEGKEKTKEKQSDDKIRDKRKDKDREKKSHGKDKDRDKEKKKEEKAKAKSERRNIEQDNVKGSNKDDPVGTINLKTSHPSKEGNKDAVAEGNLRKRKDLEKNGFFHVNDNKPNKFPRTTSSSHPLTDNGRTLESCQAPIPLTSDSQGAGTSLKVDNKDCKVNGIIEAQLLSVSPTKPLAANAQAIQIDEVSMKPPHPDSKYLSQVLSVPKMEEWSDFDDQDWLFHSNESQSKKPKVGFSEIDEAPQVWAEALQIESADICALPYVIPY</sequence>
<feature type="compositionally biased region" description="Basic and acidic residues" evidence="1">
    <location>
        <begin position="74"/>
        <end position="95"/>
    </location>
</feature>
<feature type="compositionally biased region" description="Basic residues" evidence="1">
    <location>
        <begin position="60"/>
        <end position="73"/>
    </location>
</feature>
<dbReference type="EMBL" id="CM001882">
    <property type="protein sequence ID" value="EOY05160.1"/>
    <property type="molecule type" value="Genomic_DNA"/>
</dbReference>
<dbReference type="PANTHER" id="PTHR34660">
    <property type="entry name" value="MYB-LIKE PROTEIN X"/>
    <property type="match status" value="1"/>
</dbReference>
<feature type="compositionally biased region" description="Polar residues" evidence="1">
    <location>
        <begin position="387"/>
        <end position="405"/>
    </location>
</feature>
<dbReference type="FunCoup" id="A0A061EJK1">
    <property type="interactions" value="682"/>
</dbReference>
<dbReference type="STRING" id="3641.A0A061EJK1"/>
<feature type="compositionally biased region" description="Basic and acidic residues" evidence="1">
    <location>
        <begin position="104"/>
        <end position="143"/>
    </location>
</feature>
<dbReference type="Proteomes" id="UP000026915">
    <property type="component" value="Chromosome 4"/>
</dbReference>
<dbReference type="HOGENOM" id="CLU_019958_0_0_1"/>
<feature type="compositionally biased region" description="Pro residues" evidence="1">
    <location>
        <begin position="1"/>
        <end position="11"/>
    </location>
</feature>
<dbReference type="AlphaFoldDB" id="A0A061EJK1"/>
<dbReference type="EMBL" id="CM001882">
    <property type="protein sequence ID" value="EOY05159.1"/>
    <property type="molecule type" value="Genomic_DNA"/>
</dbReference>
<feature type="region of interest" description="Disordered" evidence="1">
    <location>
        <begin position="212"/>
        <end position="420"/>
    </location>
</feature>
<dbReference type="Gramene" id="EOY05160">
    <property type="protein sequence ID" value="EOY05160"/>
    <property type="gene ID" value="TCM_020238"/>
</dbReference>
<feature type="compositionally biased region" description="Basic and acidic residues" evidence="1">
    <location>
        <begin position="350"/>
        <end position="359"/>
    </location>
</feature>
<keyword evidence="3" id="KW-1185">Reference proteome</keyword>
<reference evidence="2 3" key="1">
    <citation type="journal article" date="2013" name="Genome Biol.">
        <title>The genome sequence of the most widely cultivated cacao type and its use to identify candidate genes regulating pod color.</title>
        <authorList>
            <person name="Motamayor J.C."/>
            <person name="Mockaitis K."/>
            <person name="Schmutz J."/>
            <person name="Haiminen N."/>
            <person name="Iii D.L."/>
            <person name="Cornejo O."/>
            <person name="Findley S.D."/>
            <person name="Zheng P."/>
            <person name="Utro F."/>
            <person name="Royaert S."/>
            <person name="Saski C."/>
            <person name="Jenkins J."/>
            <person name="Podicheti R."/>
            <person name="Zhao M."/>
            <person name="Scheffler B.E."/>
            <person name="Stack J.C."/>
            <person name="Feltus F.A."/>
            <person name="Mustiga G.M."/>
            <person name="Amores F."/>
            <person name="Phillips W."/>
            <person name="Marelli J.P."/>
            <person name="May G.D."/>
            <person name="Shapiro H."/>
            <person name="Ma J."/>
            <person name="Bustamante C.D."/>
            <person name="Schnell R.J."/>
            <person name="Main D."/>
            <person name="Gilbert D."/>
            <person name="Parida L."/>
            <person name="Kuhn D.N."/>
        </authorList>
    </citation>
    <scope>NUCLEOTIDE SEQUENCE [LARGE SCALE GENOMIC DNA]</scope>
    <source>
        <strain evidence="3">cv. Matina 1-6</strain>
    </source>
</reference>
<dbReference type="eggNOG" id="ENOG502QS3H">
    <property type="taxonomic scope" value="Eukaryota"/>
</dbReference>
<feature type="compositionally biased region" description="Basic and acidic residues" evidence="1">
    <location>
        <begin position="12"/>
        <end position="30"/>
    </location>
</feature>
<gene>
    <name evidence="2" type="ORF">TCM_020238</name>
</gene>
<feature type="compositionally biased region" description="Basic and acidic residues" evidence="1">
    <location>
        <begin position="39"/>
        <end position="59"/>
    </location>
</feature>